<dbReference type="EMBL" id="QUSX01000002">
    <property type="protein sequence ID" value="RRQ49033.1"/>
    <property type="molecule type" value="Genomic_DNA"/>
</dbReference>
<evidence type="ECO:0000313" key="5">
    <source>
        <dbReference type="Proteomes" id="UP000286990"/>
    </source>
</evidence>
<organism evidence="4 5">
    <name type="scientific">Maribacter algicola</name>
    <dbReference type="NCBI Taxonomy" id="2498892"/>
    <lineage>
        <taxon>Bacteria</taxon>
        <taxon>Pseudomonadati</taxon>
        <taxon>Bacteroidota</taxon>
        <taxon>Flavobacteriia</taxon>
        <taxon>Flavobacteriales</taxon>
        <taxon>Flavobacteriaceae</taxon>
        <taxon>Maribacter</taxon>
    </lineage>
</organism>
<keyword evidence="1" id="KW-0808">Transferase</keyword>
<dbReference type="Pfam" id="PF00583">
    <property type="entry name" value="Acetyltransf_1"/>
    <property type="match status" value="1"/>
</dbReference>
<dbReference type="Gene3D" id="3.40.630.30">
    <property type="match status" value="1"/>
</dbReference>
<reference evidence="5" key="2">
    <citation type="submission" date="2018-12" db="EMBL/GenBank/DDBJ databases">
        <title>Maribacter lutimaris sp. nov., isolated from marine sediment.</title>
        <authorList>
            <person name="Kim K.K."/>
        </authorList>
    </citation>
    <scope>NUCLEOTIDE SEQUENCE [LARGE SCALE GENOMIC DNA]</scope>
    <source>
        <strain evidence="5">PoM-212</strain>
    </source>
</reference>
<evidence type="ECO:0000313" key="4">
    <source>
        <dbReference type="EMBL" id="RRQ49033.1"/>
    </source>
</evidence>
<dbReference type="PANTHER" id="PTHR43072:SF23">
    <property type="entry name" value="UPF0039 PROTEIN C11D3.02C"/>
    <property type="match status" value="1"/>
</dbReference>
<keyword evidence="2" id="KW-0012">Acyltransferase</keyword>
<evidence type="ECO:0000259" key="3">
    <source>
        <dbReference type="PROSITE" id="PS51186"/>
    </source>
</evidence>
<keyword evidence="5" id="KW-1185">Reference proteome</keyword>
<dbReference type="SUPFAM" id="SSF55729">
    <property type="entry name" value="Acyl-CoA N-acyltransferases (Nat)"/>
    <property type="match status" value="1"/>
</dbReference>
<comment type="caution">
    <text evidence="4">The sequence shown here is derived from an EMBL/GenBank/DDBJ whole genome shotgun (WGS) entry which is preliminary data.</text>
</comment>
<protein>
    <submittedName>
        <fullName evidence="4">GNAT family N-acetyltransferase</fullName>
    </submittedName>
</protein>
<dbReference type="CDD" id="cd04301">
    <property type="entry name" value="NAT_SF"/>
    <property type="match status" value="1"/>
</dbReference>
<evidence type="ECO:0000256" key="2">
    <source>
        <dbReference type="ARBA" id="ARBA00023315"/>
    </source>
</evidence>
<dbReference type="GO" id="GO:0016747">
    <property type="term" value="F:acyltransferase activity, transferring groups other than amino-acyl groups"/>
    <property type="evidence" value="ECO:0007669"/>
    <property type="project" value="InterPro"/>
</dbReference>
<name>A0A426RJ92_9FLAO</name>
<dbReference type="PANTHER" id="PTHR43072">
    <property type="entry name" value="N-ACETYLTRANSFERASE"/>
    <property type="match status" value="1"/>
</dbReference>
<proteinExistence type="predicted"/>
<feature type="domain" description="N-acetyltransferase" evidence="3">
    <location>
        <begin position="1"/>
        <end position="150"/>
    </location>
</feature>
<dbReference type="InterPro" id="IPR000182">
    <property type="entry name" value="GNAT_dom"/>
</dbReference>
<dbReference type="PROSITE" id="PS51186">
    <property type="entry name" value="GNAT"/>
    <property type="match status" value="1"/>
</dbReference>
<sequence>MKFRKANIKDVLSIVQLIADDVLGSKRENFTTPLPKNYYDAFERINDDSNQELTVVIDDKDEVVGVFQMTFIPYLTYQGGIRAQMEGVRVHKGQRNQGIGKSIFQWAIQRAKERKAHLLQLTTDKNRPDAIRFYKSLGFKPSHVGMKMHL</sequence>
<evidence type="ECO:0000256" key="1">
    <source>
        <dbReference type="ARBA" id="ARBA00022679"/>
    </source>
</evidence>
<dbReference type="AlphaFoldDB" id="A0A426RJ92"/>
<dbReference type="Proteomes" id="UP000286990">
    <property type="component" value="Unassembled WGS sequence"/>
</dbReference>
<reference evidence="5" key="1">
    <citation type="submission" date="2018-08" db="EMBL/GenBank/DDBJ databases">
        <authorList>
            <person name="Khan S.A."/>
            <person name="J S.E."/>
        </authorList>
    </citation>
    <scope>NUCLEOTIDE SEQUENCE [LARGE SCALE GENOMIC DNA]</scope>
    <source>
        <strain evidence="5">PoM-212</strain>
    </source>
</reference>
<dbReference type="OrthoDB" id="9789603at2"/>
<gene>
    <name evidence="4" type="ORF">DZC72_13320</name>
</gene>
<accession>A0A426RJ92</accession>
<dbReference type="InterPro" id="IPR016181">
    <property type="entry name" value="Acyl_CoA_acyltransferase"/>
</dbReference>